<feature type="site" description="Discriminates between blocked and unblocked aminoacyl-tRNA" evidence="8">
    <location>
        <position position="9"/>
    </location>
</feature>
<comment type="subunit">
    <text evidence="8">Monomer.</text>
</comment>
<feature type="active site" description="Proton acceptor" evidence="8">
    <location>
        <position position="19"/>
    </location>
</feature>
<feature type="binding site" evidence="8">
    <location>
        <position position="14"/>
    </location>
    <ligand>
        <name>tRNA</name>
        <dbReference type="ChEBI" id="CHEBI:17843"/>
    </ligand>
</feature>
<dbReference type="EMBL" id="FOXR01000024">
    <property type="protein sequence ID" value="SFQ29290.1"/>
    <property type="molecule type" value="Genomic_DNA"/>
</dbReference>
<keyword evidence="3 8" id="KW-0378">Hydrolase</keyword>
<dbReference type="InterPro" id="IPR018171">
    <property type="entry name" value="Pept_tRNA_hydro_CS"/>
</dbReference>
<comment type="function">
    <text evidence="8">Catalyzes the release of premature peptidyl moieties from peptidyl-tRNA molecules trapped in stalled 50S ribosomal subunits, and thus maintains levels of free tRNAs and 50S ribosomes.</text>
</comment>
<dbReference type="EC" id="3.1.1.29" evidence="1 8"/>
<comment type="catalytic activity">
    <reaction evidence="6 8 9">
        <text>an N-acyl-L-alpha-aminoacyl-tRNA + H2O = an N-acyl-L-amino acid + a tRNA + H(+)</text>
        <dbReference type="Rhea" id="RHEA:54448"/>
        <dbReference type="Rhea" id="RHEA-COMP:10123"/>
        <dbReference type="Rhea" id="RHEA-COMP:13883"/>
        <dbReference type="ChEBI" id="CHEBI:15377"/>
        <dbReference type="ChEBI" id="CHEBI:15378"/>
        <dbReference type="ChEBI" id="CHEBI:59874"/>
        <dbReference type="ChEBI" id="CHEBI:78442"/>
        <dbReference type="ChEBI" id="CHEBI:138191"/>
        <dbReference type="EC" id="3.1.1.29"/>
    </reaction>
</comment>
<comment type="similarity">
    <text evidence="5 8 10">Belongs to the PTH family.</text>
</comment>
<dbReference type="NCBIfam" id="TIGR00447">
    <property type="entry name" value="pth"/>
    <property type="match status" value="1"/>
</dbReference>
<dbReference type="GO" id="GO:0005737">
    <property type="term" value="C:cytoplasm"/>
    <property type="evidence" value="ECO:0007669"/>
    <property type="project" value="UniProtKB-SubCell"/>
</dbReference>
<evidence type="ECO:0000256" key="2">
    <source>
        <dbReference type="ARBA" id="ARBA00022555"/>
    </source>
</evidence>
<dbReference type="Pfam" id="PF01195">
    <property type="entry name" value="Pept_tRNA_hydro"/>
    <property type="match status" value="1"/>
</dbReference>
<dbReference type="Gene3D" id="3.40.50.1470">
    <property type="entry name" value="Peptidyl-tRNA hydrolase"/>
    <property type="match status" value="1"/>
</dbReference>
<keyword evidence="2 8" id="KW-0820">tRNA-binding</keyword>
<keyword evidence="12" id="KW-1185">Reference proteome</keyword>
<evidence type="ECO:0000313" key="12">
    <source>
        <dbReference type="Proteomes" id="UP000198577"/>
    </source>
</evidence>
<protein>
    <recommendedName>
        <fullName evidence="7 8">Peptidyl-tRNA hydrolase</fullName>
        <shortName evidence="8">Pth</shortName>
        <ecNumber evidence="1 8">3.1.1.29</ecNumber>
    </recommendedName>
</protein>
<name>A0A1I5XBD5_9FIRM</name>
<evidence type="ECO:0000256" key="7">
    <source>
        <dbReference type="ARBA" id="ARBA00050038"/>
    </source>
</evidence>
<evidence type="ECO:0000256" key="10">
    <source>
        <dbReference type="RuleBase" id="RU004320"/>
    </source>
</evidence>
<dbReference type="InterPro" id="IPR001328">
    <property type="entry name" value="Pept_tRNA_hydro"/>
</dbReference>
<dbReference type="HAMAP" id="MF_00083">
    <property type="entry name" value="Pept_tRNA_hydro_bact"/>
    <property type="match status" value="1"/>
</dbReference>
<evidence type="ECO:0000256" key="1">
    <source>
        <dbReference type="ARBA" id="ARBA00013260"/>
    </source>
</evidence>
<evidence type="ECO:0000256" key="6">
    <source>
        <dbReference type="ARBA" id="ARBA00048707"/>
    </source>
</evidence>
<evidence type="ECO:0000256" key="5">
    <source>
        <dbReference type="ARBA" id="ARBA00038063"/>
    </source>
</evidence>
<proteinExistence type="inferred from homology"/>
<dbReference type="PROSITE" id="PS01196">
    <property type="entry name" value="PEPT_TRNA_HYDROL_2"/>
    <property type="match status" value="1"/>
</dbReference>
<evidence type="ECO:0000256" key="9">
    <source>
        <dbReference type="RuleBase" id="RU000673"/>
    </source>
</evidence>
<dbReference type="PANTHER" id="PTHR17224:SF1">
    <property type="entry name" value="PEPTIDYL-TRNA HYDROLASE"/>
    <property type="match status" value="1"/>
</dbReference>
<comment type="function">
    <text evidence="8">Hydrolyzes ribosome-free peptidyl-tRNAs (with 1 or more amino acids incorporated), which drop off the ribosome during protein synthesis, or as a result of ribosome stalling.</text>
</comment>
<dbReference type="Proteomes" id="UP000198577">
    <property type="component" value="Unassembled WGS sequence"/>
</dbReference>
<evidence type="ECO:0000256" key="3">
    <source>
        <dbReference type="ARBA" id="ARBA00022801"/>
    </source>
</evidence>
<dbReference type="STRING" id="937334.SAMN05444406_12415"/>
<keyword evidence="4 8" id="KW-0694">RNA-binding</keyword>
<sequence length="186" mass="20211">MYVIAGLGNPGDKYEGTRHNAGFIVIDMLSRAYGIPLKDIKYKAVIGEGVIGGQRVVLAKPQTYMNSSGLSILDLVCGYKIEPSNLIVIYDDIDLKLGKVRIRPSGSAGTHNGMRSIVYQLQTEDFPRIRIGIGAPPPGQDLADYVLSPFEEEELPIFLAACERAVKGVELILTKGIQEAMSRCNG</sequence>
<dbReference type="AlphaFoldDB" id="A0A1I5XBD5"/>
<evidence type="ECO:0000256" key="8">
    <source>
        <dbReference type="HAMAP-Rule" id="MF_00083"/>
    </source>
</evidence>
<dbReference type="CDD" id="cd00462">
    <property type="entry name" value="PTH"/>
    <property type="match status" value="1"/>
</dbReference>
<dbReference type="GO" id="GO:0006515">
    <property type="term" value="P:protein quality control for misfolded or incompletely synthesized proteins"/>
    <property type="evidence" value="ECO:0007669"/>
    <property type="project" value="UniProtKB-UniRule"/>
</dbReference>
<dbReference type="GO" id="GO:0000049">
    <property type="term" value="F:tRNA binding"/>
    <property type="evidence" value="ECO:0007669"/>
    <property type="project" value="UniProtKB-UniRule"/>
</dbReference>
<feature type="binding site" evidence="8">
    <location>
        <position position="64"/>
    </location>
    <ligand>
        <name>tRNA</name>
        <dbReference type="ChEBI" id="CHEBI:17843"/>
    </ligand>
</feature>
<feature type="site" description="Stabilizes the basic form of H active site to accept a proton" evidence="8">
    <location>
        <position position="91"/>
    </location>
</feature>
<dbReference type="FunFam" id="3.40.50.1470:FF:000001">
    <property type="entry name" value="Peptidyl-tRNA hydrolase"/>
    <property type="match status" value="1"/>
</dbReference>
<feature type="binding site" evidence="8">
    <location>
        <position position="112"/>
    </location>
    <ligand>
        <name>tRNA</name>
        <dbReference type="ChEBI" id="CHEBI:17843"/>
    </ligand>
</feature>
<organism evidence="11 12">
    <name type="scientific">Caldicoprobacter faecalis</name>
    <dbReference type="NCBI Taxonomy" id="937334"/>
    <lineage>
        <taxon>Bacteria</taxon>
        <taxon>Bacillati</taxon>
        <taxon>Bacillota</taxon>
        <taxon>Clostridia</taxon>
        <taxon>Caldicoprobacterales</taxon>
        <taxon>Caldicoprobacteraceae</taxon>
        <taxon>Caldicoprobacter</taxon>
    </lineage>
</organism>
<feature type="binding site" evidence="8">
    <location>
        <position position="66"/>
    </location>
    <ligand>
        <name>tRNA</name>
        <dbReference type="ChEBI" id="CHEBI:17843"/>
    </ligand>
</feature>
<keyword evidence="8" id="KW-0963">Cytoplasm</keyword>
<dbReference type="OrthoDB" id="9800507at2"/>
<dbReference type="GO" id="GO:0072344">
    <property type="term" value="P:rescue of stalled ribosome"/>
    <property type="evidence" value="ECO:0007669"/>
    <property type="project" value="UniProtKB-UniRule"/>
</dbReference>
<dbReference type="RefSeq" id="WP_025748152.1">
    <property type="nucleotide sequence ID" value="NZ_FOXR01000024.1"/>
</dbReference>
<dbReference type="GO" id="GO:0004045">
    <property type="term" value="F:peptidyl-tRNA hydrolase activity"/>
    <property type="evidence" value="ECO:0007669"/>
    <property type="project" value="UniProtKB-UniRule"/>
</dbReference>
<evidence type="ECO:0000313" key="11">
    <source>
        <dbReference type="EMBL" id="SFQ29290.1"/>
    </source>
</evidence>
<reference evidence="11 12" key="1">
    <citation type="submission" date="2016-10" db="EMBL/GenBank/DDBJ databases">
        <authorList>
            <person name="de Groot N.N."/>
        </authorList>
    </citation>
    <scope>NUCLEOTIDE SEQUENCE [LARGE SCALE GENOMIC DNA]</scope>
    <source>
        <strain evidence="11 12">DSM 20678</strain>
    </source>
</reference>
<comment type="subcellular location">
    <subcellularLocation>
        <location evidence="8">Cytoplasm</location>
    </subcellularLocation>
</comment>
<dbReference type="PANTHER" id="PTHR17224">
    <property type="entry name" value="PEPTIDYL-TRNA HYDROLASE"/>
    <property type="match status" value="1"/>
</dbReference>
<gene>
    <name evidence="8" type="primary">pth</name>
    <name evidence="11" type="ORF">SAMN05444406_12415</name>
</gene>
<evidence type="ECO:0000256" key="4">
    <source>
        <dbReference type="ARBA" id="ARBA00022884"/>
    </source>
</evidence>
<accession>A0A1I5XBD5</accession>
<dbReference type="PROSITE" id="PS01195">
    <property type="entry name" value="PEPT_TRNA_HYDROL_1"/>
    <property type="match status" value="1"/>
</dbReference>
<dbReference type="InterPro" id="IPR036416">
    <property type="entry name" value="Pept_tRNA_hydro_sf"/>
</dbReference>
<dbReference type="SUPFAM" id="SSF53178">
    <property type="entry name" value="Peptidyl-tRNA hydrolase-like"/>
    <property type="match status" value="1"/>
</dbReference>